<name>A0A7R8ZVV4_9CRUS</name>
<dbReference type="InterPro" id="IPR005255">
    <property type="entry name" value="PdxA_fam"/>
</dbReference>
<dbReference type="AlphaFoldDB" id="A0A7R8ZVV4"/>
<reference evidence="4" key="1">
    <citation type="submission" date="2020-11" db="EMBL/GenBank/DDBJ databases">
        <authorList>
            <person name="Tran Van P."/>
        </authorList>
    </citation>
    <scope>NUCLEOTIDE SEQUENCE</scope>
</reference>
<keyword evidence="3" id="KW-0520">NAD</keyword>
<dbReference type="Pfam" id="PF04166">
    <property type="entry name" value="PdxA"/>
    <property type="match status" value="1"/>
</dbReference>
<accession>A0A7R8ZVV4</accession>
<dbReference type="SUPFAM" id="SSF53659">
    <property type="entry name" value="Isocitrate/Isopropylmalate dehydrogenase-like"/>
    <property type="match status" value="1"/>
</dbReference>
<dbReference type="EMBL" id="OB701590">
    <property type="protein sequence ID" value="CAD7238449.1"/>
    <property type="molecule type" value="Genomic_DNA"/>
</dbReference>
<evidence type="ECO:0000313" key="4">
    <source>
        <dbReference type="EMBL" id="CAD7238449.1"/>
    </source>
</evidence>
<keyword evidence="2" id="KW-0560">Oxidoreductase</keyword>
<organism evidence="4">
    <name type="scientific">Cyprideis torosa</name>
    <dbReference type="NCBI Taxonomy" id="163714"/>
    <lineage>
        <taxon>Eukaryota</taxon>
        <taxon>Metazoa</taxon>
        <taxon>Ecdysozoa</taxon>
        <taxon>Arthropoda</taxon>
        <taxon>Crustacea</taxon>
        <taxon>Oligostraca</taxon>
        <taxon>Ostracoda</taxon>
        <taxon>Podocopa</taxon>
        <taxon>Podocopida</taxon>
        <taxon>Cytherocopina</taxon>
        <taxon>Cytheroidea</taxon>
        <taxon>Cytherideidae</taxon>
        <taxon>Cyprideis</taxon>
    </lineage>
</organism>
<evidence type="ECO:0000256" key="1">
    <source>
        <dbReference type="ARBA" id="ARBA00022723"/>
    </source>
</evidence>
<dbReference type="GO" id="GO:0016491">
    <property type="term" value="F:oxidoreductase activity"/>
    <property type="evidence" value="ECO:0007669"/>
    <property type="project" value="UniProtKB-KW"/>
</dbReference>
<sequence length="77" mass="8389">MDKQTNVVSTIEEVPEIEVGQETLIAGKYALDAIDKALADWKEGKIDAIVTSPINKNTVAKAAEDRLRMGLVTNHIP</sequence>
<proteinExistence type="predicted"/>
<protein>
    <submittedName>
        <fullName evidence="4">Uncharacterized protein</fullName>
    </submittedName>
</protein>
<dbReference type="Gene3D" id="3.40.718.10">
    <property type="entry name" value="Isopropylmalate Dehydrogenase"/>
    <property type="match status" value="1"/>
</dbReference>
<feature type="non-terminal residue" evidence="4">
    <location>
        <position position="1"/>
    </location>
</feature>
<evidence type="ECO:0000256" key="3">
    <source>
        <dbReference type="ARBA" id="ARBA00023027"/>
    </source>
</evidence>
<dbReference type="GO" id="GO:0051287">
    <property type="term" value="F:NAD binding"/>
    <property type="evidence" value="ECO:0007669"/>
    <property type="project" value="InterPro"/>
</dbReference>
<keyword evidence="1" id="KW-0479">Metal-binding</keyword>
<gene>
    <name evidence="4" type="ORF">CTOB1V02_LOCUS16264</name>
</gene>
<evidence type="ECO:0000256" key="2">
    <source>
        <dbReference type="ARBA" id="ARBA00023002"/>
    </source>
</evidence>
<dbReference type="GO" id="GO:0046872">
    <property type="term" value="F:metal ion binding"/>
    <property type="evidence" value="ECO:0007669"/>
    <property type="project" value="UniProtKB-KW"/>
</dbReference>